<evidence type="ECO:0000256" key="1">
    <source>
        <dbReference type="SAM" id="MobiDB-lite"/>
    </source>
</evidence>
<dbReference type="Pfam" id="PF19610">
    <property type="entry name" value="DUF6115"/>
    <property type="match status" value="1"/>
</dbReference>
<keyword evidence="2" id="KW-0812">Transmembrane</keyword>
<dbReference type="EMBL" id="BAAADO010000004">
    <property type="protein sequence ID" value="GAA0495774.1"/>
    <property type="molecule type" value="Genomic_DNA"/>
</dbReference>
<feature type="compositionally biased region" description="Polar residues" evidence="1">
    <location>
        <begin position="77"/>
        <end position="88"/>
    </location>
</feature>
<comment type="caution">
    <text evidence="3">The sequence shown here is derived from an EMBL/GenBank/DDBJ whole genome shotgun (WGS) entry which is preliminary data.</text>
</comment>
<keyword evidence="4" id="KW-1185">Reference proteome</keyword>
<evidence type="ECO:0000313" key="4">
    <source>
        <dbReference type="Proteomes" id="UP001500880"/>
    </source>
</evidence>
<gene>
    <name evidence="3" type="primary">swrB</name>
    <name evidence="3" type="ORF">GCM10008986_23220</name>
</gene>
<protein>
    <submittedName>
        <fullName evidence="3">Swarming motility protein SwrB</fullName>
    </submittedName>
</protein>
<sequence length="165" mass="19076">MIEFLVIFSLILHAIVFIFIIYLYRRFSQNSSGMSVQERKEMEEMLSSYITEMKKENERLLNILNENGKNVKEKQTAPDSRQNSSPTLDTYVEPVQKKETTAKETKNVEKYNPESIIVEDEAEGVSDHAKALQLYNEGLSTEEIAQKLNKGKTEIELFIKFQSQS</sequence>
<organism evidence="3 4">
    <name type="scientific">Salinibacillus aidingensis</name>
    <dbReference type="NCBI Taxonomy" id="237684"/>
    <lineage>
        <taxon>Bacteria</taxon>
        <taxon>Bacillati</taxon>
        <taxon>Bacillota</taxon>
        <taxon>Bacilli</taxon>
        <taxon>Bacillales</taxon>
        <taxon>Bacillaceae</taxon>
        <taxon>Salinibacillus</taxon>
    </lineage>
</organism>
<feature type="transmembrane region" description="Helical" evidence="2">
    <location>
        <begin position="6"/>
        <end position="24"/>
    </location>
</feature>
<evidence type="ECO:0000256" key="2">
    <source>
        <dbReference type="SAM" id="Phobius"/>
    </source>
</evidence>
<keyword evidence="2" id="KW-0472">Membrane</keyword>
<dbReference type="InterPro" id="IPR046118">
    <property type="entry name" value="DUF6115"/>
</dbReference>
<dbReference type="Proteomes" id="UP001500880">
    <property type="component" value="Unassembled WGS sequence"/>
</dbReference>
<proteinExistence type="predicted"/>
<name>A0ABP3LDA6_9BACI</name>
<feature type="region of interest" description="Disordered" evidence="1">
    <location>
        <begin position="65"/>
        <end position="93"/>
    </location>
</feature>
<keyword evidence="2" id="KW-1133">Transmembrane helix</keyword>
<dbReference type="RefSeq" id="WP_343841179.1">
    <property type="nucleotide sequence ID" value="NZ_BAAADO010000004.1"/>
</dbReference>
<reference evidence="4" key="1">
    <citation type="journal article" date="2019" name="Int. J. Syst. Evol. Microbiol.">
        <title>The Global Catalogue of Microorganisms (GCM) 10K type strain sequencing project: providing services to taxonomists for standard genome sequencing and annotation.</title>
        <authorList>
            <consortium name="The Broad Institute Genomics Platform"/>
            <consortium name="The Broad Institute Genome Sequencing Center for Infectious Disease"/>
            <person name="Wu L."/>
            <person name="Ma J."/>
        </authorList>
    </citation>
    <scope>NUCLEOTIDE SEQUENCE [LARGE SCALE GENOMIC DNA]</scope>
    <source>
        <strain evidence="4">JCM 12389</strain>
    </source>
</reference>
<evidence type="ECO:0000313" key="3">
    <source>
        <dbReference type="EMBL" id="GAA0495774.1"/>
    </source>
</evidence>
<accession>A0ABP3LDA6</accession>